<dbReference type="Proteomes" id="UP000797356">
    <property type="component" value="Chromosome 3"/>
</dbReference>
<organism evidence="2 3">
    <name type="scientific">Cocos nucifera</name>
    <name type="common">Coconut palm</name>
    <dbReference type="NCBI Taxonomy" id="13894"/>
    <lineage>
        <taxon>Eukaryota</taxon>
        <taxon>Viridiplantae</taxon>
        <taxon>Streptophyta</taxon>
        <taxon>Embryophyta</taxon>
        <taxon>Tracheophyta</taxon>
        <taxon>Spermatophyta</taxon>
        <taxon>Magnoliopsida</taxon>
        <taxon>Liliopsida</taxon>
        <taxon>Arecaceae</taxon>
        <taxon>Arecoideae</taxon>
        <taxon>Cocoseae</taxon>
        <taxon>Attaleinae</taxon>
        <taxon>Cocos</taxon>
    </lineage>
</organism>
<protein>
    <submittedName>
        <fullName evidence="2">Uncharacterized protein</fullName>
    </submittedName>
</protein>
<feature type="coiled-coil region" evidence="1">
    <location>
        <begin position="1303"/>
        <end position="1337"/>
    </location>
</feature>
<proteinExistence type="predicted"/>
<accession>A0A8K0I3E9</accession>
<reference evidence="2" key="1">
    <citation type="journal article" date="2017" name="Gigascience">
        <title>The genome draft of coconut (Cocos nucifera).</title>
        <authorList>
            <person name="Xiao Y."/>
            <person name="Xu P."/>
            <person name="Fan H."/>
            <person name="Baudouin L."/>
            <person name="Xia W."/>
            <person name="Bocs S."/>
            <person name="Xu J."/>
            <person name="Li Q."/>
            <person name="Guo A."/>
            <person name="Zhou L."/>
            <person name="Li J."/>
            <person name="Wu Y."/>
            <person name="Ma Z."/>
            <person name="Armero A."/>
            <person name="Issali A.E."/>
            <person name="Liu N."/>
            <person name="Peng M."/>
            <person name="Yang Y."/>
        </authorList>
    </citation>
    <scope>NUCLEOTIDE SEQUENCE</scope>
    <source>
        <tissue evidence="2">Spear leaf of Hainan Tall coconut</tissue>
    </source>
</reference>
<dbReference type="PANTHER" id="PTHR33566:SF1">
    <property type="entry name" value="EN_SPM-LIKE TRANSPOSON-RELATED"/>
    <property type="match status" value="1"/>
</dbReference>
<feature type="coiled-coil region" evidence="1">
    <location>
        <begin position="1626"/>
        <end position="1653"/>
    </location>
</feature>
<evidence type="ECO:0000313" key="2">
    <source>
        <dbReference type="EMBL" id="KAG1335018.1"/>
    </source>
</evidence>
<reference evidence="2" key="2">
    <citation type="submission" date="2019-07" db="EMBL/GenBank/DDBJ databases">
        <authorList>
            <person name="Yang Y."/>
            <person name="Bocs S."/>
            <person name="Baudouin L."/>
        </authorList>
    </citation>
    <scope>NUCLEOTIDE SEQUENCE</scope>
    <source>
        <tissue evidence="2">Spear leaf of Hainan Tall coconut</tissue>
    </source>
</reference>
<evidence type="ECO:0000313" key="3">
    <source>
        <dbReference type="Proteomes" id="UP000797356"/>
    </source>
</evidence>
<gene>
    <name evidence="2" type="ORF">COCNU_03G011370</name>
</gene>
<sequence>MFPSLAHLGAAEPTTMPLQQMAQASFVGSIARNRRGWGEVGIHRPFSSRCAFGLQVNDIDLAEVQGGEVAVTNLHSCHGPDFVLQLHFVLNQENMPSKSPGSVVYRQANARLKCVYFPIVEGKESIERILEKLEEDGYGIKENFENFCRVSIRRLGRLLPDARWQLLPFMEAKQRKGDKAQLLKRCCKRVKCFVETDAGFSPTPSKTELAHHDPLTLALKNFGYKPSGRESEAIIKIQKNGKPLNLSQLEKEYQDWIMQMHDRYDEEMDGGEDEPVLVISPCNKKKLGITADVVRVYRAIRRKGLSWKSGQKVKILKGAVGCPKNNLYATLEYILVEGFQGDVGEEQGCSLVLADGNASLDIQNSLSFPISVIDTGKFQAFDLTSWNFQLAKQKEKVPSAIDILTGKECCLLQIDGELPVEAPVTAGCVPPDEIVAVIRPESFIHSSSPNSLDQKYILKDELEMCMEIRHMRESKVCQNGEVVHAEHVKPSSRNGIHGLYIYSLRQKYPGLFYRAGVYIFLFSVVCKDLSCKQLEVRVIVKPDLREQKWRLMHDHHSPLTDNSSLVVRVGSYISYLSIGCFDLYSNQIPFSSIPEVVVKIYANKLVLVHVDKMKMALSPNQLLLEITDMLIESHYLDMIRPSNEAMLEVSSRDRVLSATAACQGPLSSVEMQISPGLEKNLAPGKVIDKLVLEMFDAYGNHIEGGVEVSIYLDGLCFQDHMGSIRKVNNQGCVTLNGLLKVAAGYGSKVCLSVFADDKLVFEKMLQVVKRELRVASGVPVNCTGGSYLENVVFEIFDCDGVVDEAIHGQHHTLTIKSEPRKLDDKIQYTFQHGQCIVPVIPVPQESGTFRIVAFHTHFPDLQTSIEIYVMQAPKLELATVTDLDASICQSQFLNDRISLLQESSQCPSNQMVPSPMDLFVKSIMDDAKKLDDGMAEVGLQIRERESKLKMLNDQKTQIEKEIYDLQVLMGPQHLSQVDSLIYAKEQITKQIEGKSDTAAAVFCNLSKAIQIQEPQKHFMEDVVGLVSLLGTVSNGKLSRIFAEYLGENYMLAIVCKSYEAASALEKYGEDGKVNRNSALHEAAATLGIKINRRFPVICLEEIRPYQGEIINNDPQRCLALPDPLLQSGEIPAGFIGYAVNMINLDIHRLNTRTAAGYGLRETLFYRLFGKLQVYRTREHMRVAKTCIKHGAISLDGGIMRENGIIWLGDCEPEVVFPVITSQNQMELSVNMIDAHKQMEEKRCLLEVIGEEMTKEAEAHAKDLARFRKKEFSALEPVNQSSTMPDGEMRDGELHNVEIVKNHTQKLQDDLQKLALKVKHHEDNLKFLKTQMDNIDESILDMQVNLGKYHSSSAALEQNNDVSAVQSEQQTVGKILQQEKTAAGIICQMKIRHGLQASKLQLTKDVLGIVATLGKVNDDNLSRLFSEYLGLETMLAIVCKTYEGVKALEKYDREGMIDKNAGLHGLGPSIGRRLNGRFLVFCLENLRPYIGEFVPEDPQKKLALLKPRLPNGESPPGFIGFAVNMINVDHMHLSCLTPNGHGLRETLFCTLFSRLQVYKTRADMQSALPCISDGAISLDGGMIKSSGLFNLGDRKDVEVKFPVSPGISKPANVIEIEEKLKLMSWRKERLAEDVQREEALLNQAKNLFNIQKQEFVKYLSETASHIKQHLIKAEFKSYCSQVEEGKERFLVVKTAYGTTANILIKWIPQENAVFFNAAKVPPFIWAQDWYHVFRLLQNKYLYAYHQGYPEVVKILVLIRLGYFKFDLQTRQAAHESDGPKQSCQGFV</sequence>
<keyword evidence="3" id="KW-1185">Reference proteome</keyword>
<dbReference type="OrthoDB" id="621609at2759"/>
<evidence type="ECO:0000256" key="1">
    <source>
        <dbReference type="SAM" id="Coils"/>
    </source>
</evidence>
<dbReference type="PANTHER" id="PTHR33566">
    <property type="entry name" value="EN/SPM-LIKE TRANSPOSON-RELATED"/>
    <property type="match status" value="1"/>
</dbReference>
<keyword evidence="1" id="KW-0175">Coiled coil</keyword>
<name>A0A8K0I3E9_COCNU</name>
<comment type="caution">
    <text evidence="2">The sequence shown here is derived from an EMBL/GenBank/DDBJ whole genome shotgun (WGS) entry which is preliminary data.</text>
</comment>
<dbReference type="EMBL" id="CM017874">
    <property type="protein sequence ID" value="KAG1335018.1"/>
    <property type="molecule type" value="Genomic_DNA"/>
</dbReference>